<evidence type="ECO:0000256" key="5">
    <source>
        <dbReference type="ARBA" id="ARBA00023002"/>
    </source>
</evidence>
<name>A0A0M3KHB9_ANISI</name>
<dbReference type="EMBL" id="UYRR01037921">
    <property type="protein sequence ID" value="VDK71988.1"/>
    <property type="molecule type" value="Genomic_DNA"/>
</dbReference>
<keyword evidence="8" id="KW-1185">Reference proteome</keyword>
<reference evidence="7 8" key="2">
    <citation type="submission" date="2018-11" db="EMBL/GenBank/DDBJ databases">
        <authorList>
            <consortium name="Pathogen Informatics"/>
        </authorList>
    </citation>
    <scope>NUCLEOTIDE SEQUENCE [LARGE SCALE GENOMIC DNA]</scope>
</reference>
<evidence type="ECO:0000256" key="4">
    <source>
        <dbReference type="ARBA" id="ARBA00022857"/>
    </source>
</evidence>
<evidence type="ECO:0000256" key="2">
    <source>
        <dbReference type="ARBA" id="ARBA00022630"/>
    </source>
</evidence>
<dbReference type="Pfam" id="PF07992">
    <property type="entry name" value="Pyr_redox_2"/>
    <property type="match status" value="1"/>
</dbReference>
<dbReference type="GO" id="GO:0016491">
    <property type="term" value="F:oxidoreductase activity"/>
    <property type="evidence" value="ECO:0007669"/>
    <property type="project" value="UniProtKB-KW"/>
</dbReference>
<dbReference type="WBParaSite" id="ASIM_0002038401-mRNA-1">
    <property type="protein sequence ID" value="ASIM_0002038401-mRNA-1"/>
    <property type="gene ID" value="ASIM_0002038401"/>
</dbReference>
<protein>
    <submittedName>
        <fullName evidence="9">NADPH:adrenodoxin oxidoreductase, mitochondrial (inferred by orthology to a C. elegans protein)</fullName>
    </submittedName>
</protein>
<reference evidence="9" key="1">
    <citation type="submission" date="2017-02" db="UniProtKB">
        <authorList>
            <consortium name="WormBaseParasite"/>
        </authorList>
    </citation>
    <scope>IDENTIFICATION</scope>
</reference>
<gene>
    <name evidence="7" type="ORF">ASIM_LOCUS19766</name>
</gene>
<proteinExistence type="predicted"/>
<comment type="cofactor">
    <cofactor evidence="1">
        <name>FAD</name>
        <dbReference type="ChEBI" id="CHEBI:57692"/>
    </cofactor>
</comment>
<dbReference type="SUPFAM" id="SSF51971">
    <property type="entry name" value="Nucleotide-binding domain"/>
    <property type="match status" value="1"/>
</dbReference>
<sequence length="135" mass="15130">MFELNSERLSLYCNVCLGRDVTYDELCKDYDAVVLAYGARRQKRLQIPNIQSKNVFSGGDFVSWYNAVPNMKAPNLDSNRAVIIGVGNVALDCCRILLSANSDRIIKSDMPTDILEHLSKSRINHVTIIGRRGPL</sequence>
<dbReference type="InterPro" id="IPR023753">
    <property type="entry name" value="FAD/NAD-binding_dom"/>
</dbReference>
<keyword evidence="4" id="KW-0521">NADP</keyword>
<feature type="domain" description="FAD/NAD(P)-binding" evidence="6">
    <location>
        <begin position="28"/>
        <end position="127"/>
    </location>
</feature>
<keyword evidence="3" id="KW-0274">FAD</keyword>
<evidence type="ECO:0000313" key="8">
    <source>
        <dbReference type="Proteomes" id="UP000267096"/>
    </source>
</evidence>
<dbReference type="PANTHER" id="PTHR48467:SF1">
    <property type="entry name" value="GLUTAMATE SYNTHASE 1 [NADH], CHLOROPLASTIC-LIKE"/>
    <property type="match status" value="1"/>
</dbReference>
<accession>A0A0M3KHB9</accession>
<dbReference type="PANTHER" id="PTHR48467">
    <property type="entry name" value="GLUTAMATE SYNTHASE 1 [NADH], CHLOROPLASTIC-LIKE"/>
    <property type="match status" value="1"/>
</dbReference>
<evidence type="ECO:0000313" key="9">
    <source>
        <dbReference type="WBParaSite" id="ASIM_0002038401-mRNA-1"/>
    </source>
</evidence>
<dbReference type="AlphaFoldDB" id="A0A0M3KHB9"/>
<evidence type="ECO:0000256" key="1">
    <source>
        <dbReference type="ARBA" id="ARBA00001974"/>
    </source>
</evidence>
<dbReference type="Proteomes" id="UP000267096">
    <property type="component" value="Unassembled WGS sequence"/>
</dbReference>
<organism evidence="9">
    <name type="scientific">Anisakis simplex</name>
    <name type="common">Herring worm</name>
    <dbReference type="NCBI Taxonomy" id="6269"/>
    <lineage>
        <taxon>Eukaryota</taxon>
        <taxon>Metazoa</taxon>
        <taxon>Ecdysozoa</taxon>
        <taxon>Nematoda</taxon>
        <taxon>Chromadorea</taxon>
        <taxon>Rhabditida</taxon>
        <taxon>Spirurina</taxon>
        <taxon>Ascaridomorpha</taxon>
        <taxon>Ascaridoidea</taxon>
        <taxon>Anisakidae</taxon>
        <taxon>Anisakis</taxon>
        <taxon>Anisakis simplex complex</taxon>
    </lineage>
</organism>
<dbReference type="OrthoDB" id="333024at2759"/>
<dbReference type="InterPro" id="IPR055275">
    <property type="entry name" value="Ferredox_Rdtase"/>
</dbReference>
<keyword evidence="2" id="KW-0285">Flavoprotein</keyword>
<evidence type="ECO:0000256" key="3">
    <source>
        <dbReference type="ARBA" id="ARBA00022827"/>
    </source>
</evidence>
<evidence type="ECO:0000259" key="6">
    <source>
        <dbReference type="Pfam" id="PF07992"/>
    </source>
</evidence>
<dbReference type="InterPro" id="IPR036188">
    <property type="entry name" value="FAD/NAD-bd_sf"/>
</dbReference>
<keyword evidence="5" id="KW-0560">Oxidoreductase</keyword>
<evidence type="ECO:0000313" key="7">
    <source>
        <dbReference type="EMBL" id="VDK71988.1"/>
    </source>
</evidence>
<dbReference type="Gene3D" id="3.50.50.60">
    <property type="entry name" value="FAD/NAD(P)-binding domain"/>
    <property type="match status" value="1"/>
</dbReference>